<feature type="region of interest" description="Disordered" evidence="17">
    <location>
        <begin position="758"/>
        <end position="777"/>
    </location>
</feature>
<dbReference type="SMART" id="SM00220">
    <property type="entry name" value="S_TKc"/>
    <property type="match status" value="1"/>
</dbReference>
<dbReference type="InterPro" id="IPR009091">
    <property type="entry name" value="RCC1/BLIP-II"/>
</dbReference>
<dbReference type="InterPro" id="IPR017441">
    <property type="entry name" value="Protein_kinase_ATP_BS"/>
</dbReference>
<dbReference type="PROSITE" id="PS00108">
    <property type="entry name" value="PROTEIN_KINASE_ST"/>
    <property type="match status" value="1"/>
</dbReference>
<evidence type="ECO:0000256" key="19">
    <source>
        <dbReference type="SAM" id="SignalP"/>
    </source>
</evidence>
<dbReference type="InterPro" id="IPR000719">
    <property type="entry name" value="Prot_kinase_dom"/>
</dbReference>
<dbReference type="CDD" id="cd14066">
    <property type="entry name" value="STKc_IRAK"/>
    <property type="match status" value="1"/>
</dbReference>
<keyword evidence="10 18" id="KW-1133">Transmembrane helix</keyword>
<evidence type="ECO:0000256" key="3">
    <source>
        <dbReference type="ARBA" id="ARBA00022527"/>
    </source>
</evidence>
<dbReference type="Gene3D" id="2.130.10.30">
    <property type="entry name" value="Regulator of chromosome condensation 1/beta-lactamase-inhibitor protein II"/>
    <property type="match status" value="1"/>
</dbReference>
<evidence type="ECO:0000256" key="7">
    <source>
        <dbReference type="ARBA" id="ARBA00022741"/>
    </source>
</evidence>
<keyword evidence="13" id="KW-0325">Glycoprotein</keyword>
<dbReference type="GO" id="GO:0042803">
    <property type="term" value="F:protein homodimerization activity"/>
    <property type="evidence" value="ECO:0007669"/>
    <property type="project" value="UniProtKB-ARBA"/>
</dbReference>
<evidence type="ECO:0000256" key="6">
    <source>
        <dbReference type="ARBA" id="ARBA00022729"/>
    </source>
</evidence>
<evidence type="ECO:0000256" key="16">
    <source>
        <dbReference type="PROSITE-ProRule" id="PRU10141"/>
    </source>
</evidence>
<gene>
    <name evidence="21" type="ORF">PVL29_024802</name>
</gene>
<keyword evidence="9 16" id="KW-0067">ATP-binding</keyword>
<keyword evidence="5 18" id="KW-0812">Transmembrane</keyword>
<comment type="catalytic activity">
    <reaction evidence="14">
        <text>L-threonyl-[protein] + ATP = O-phospho-L-threonyl-[protein] + ADP + H(+)</text>
        <dbReference type="Rhea" id="RHEA:46608"/>
        <dbReference type="Rhea" id="RHEA-COMP:11060"/>
        <dbReference type="Rhea" id="RHEA-COMP:11605"/>
        <dbReference type="ChEBI" id="CHEBI:15378"/>
        <dbReference type="ChEBI" id="CHEBI:30013"/>
        <dbReference type="ChEBI" id="CHEBI:30616"/>
        <dbReference type="ChEBI" id="CHEBI:61977"/>
        <dbReference type="ChEBI" id="CHEBI:456216"/>
        <dbReference type="EC" id="2.7.11.1"/>
    </reaction>
</comment>
<evidence type="ECO:0000256" key="17">
    <source>
        <dbReference type="SAM" id="MobiDB-lite"/>
    </source>
</evidence>
<evidence type="ECO:0000313" key="21">
    <source>
        <dbReference type="EMBL" id="KAJ9675994.1"/>
    </source>
</evidence>
<reference evidence="21 22" key="1">
    <citation type="journal article" date="2023" name="BMC Biotechnol.">
        <title>Vitis rotundifolia cv Carlos genome sequencing.</title>
        <authorList>
            <person name="Huff M."/>
            <person name="Hulse-Kemp A."/>
            <person name="Scheffler B."/>
            <person name="Youngblood R."/>
            <person name="Simpson S."/>
            <person name="Babiker E."/>
            <person name="Staton M."/>
        </authorList>
    </citation>
    <scope>NUCLEOTIDE SEQUENCE [LARGE SCALE GENOMIC DNA]</scope>
    <source>
        <tissue evidence="21">Leaf</tissue>
    </source>
</reference>
<dbReference type="GO" id="GO:0016020">
    <property type="term" value="C:membrane"/>
    <property type="evidence" value="ECO:0007669"/>
    <property type="project" value="UniProtKB-SubCell"/>
</dbReference>
<feature type="transmembrane region" description="Helical" evidence="18">
    <location>
        <begin position="362"/>
        <end position="385"/>
    </location>
</feature>
<keyword evidence="8" id="KW-0418">Kinase</keyword>
<feature type="domain" description="Protein kinase" evidence="20">
    <location>
        <begin position="459"/>
        <end position="753"/>
    </location>
</feature>
<accession>A0AA38YSV6</accession>
<keyword evidence="4" id="KW-0808">Transferase</keyword>
<dbReference type="FunFam" id="1.10.510.10:FF:000287">
    <property type="entry name" value="probable LRR receptor-like serine/threonine-protein kinase RKF3"/>
    <property type="match status" value="1"/>
</dbReference>
<evidence type="ECO:0000259" key="20">
    <source>
        <dbReference type="PROSITE" id="PS50011"/>
    </source>
</evidence>
<evidence type="ECO:0000256" key="2">
    <source>
        <dbReference type="ARBA" id="ARBA00012513"/>
    </source>
</evidence>
<feature type="binding site" evidence="16">
    <location>
        <position position="487"/>
    </location>
    <ligand>
        <name>ATP</name>
        <dbReference type="ChEBI" id="CHEBI:30616"/>
    </ligand>
</feature>
<dbReference type="PANTHER" id="PTHR46146">
    <property type="entry name" value="SERINE/THREONINE-PROTEIN KINASE-LIKE PROTEIN CCR4"/>
    <property type="match status" value="1"/>
</dbReference>
<dbReference type="PROSITE" id="PS50011">
    <property type="entry name" value="PROTEIN_KINASE_DOM"/>
    <property type="match status" value="1"/>
</dbReference>
<comment type="caution">
    <text evidence="21">The sequence shown here is derived from an EMBL/GenBank/DDBJ whole genome shotgun (WGS) entry which is preliminary data.</text>
</comment>
<evidence type="ECO:0000256" key="1">
    <source>
        <dbReference type="ARBA" id="ARBA00004479"/>
    </source>
</evidence>
<comment type="catalytic activity">
    <reaction evidence="15">
        <text>L-seryl-[protein] + ATP = O-phospho-L-seryl-[protein] + ADP + H(+)</text>
        <dbReference type="Rhea" id="RHEA:17989"/>
        <dbReference type="Rhea" id="RHEA-COMP:9863"/>
        <dbReference type="Rhea" id="RHEA-COMP:11604"/>
        <dbReference type="ChEBI" id="CHEBI:15378"/>
        <dbReference type="ChEBI" id="CHEBI:29999"/>
        <dbReference type="ChEBI" id="CHEBI:30616"/>
        <dbReference type="ChEBI" id="CHEBI:83421"/>
        <dbReference type="ChEBI" id="CHEBI:456216"/>
        <dbReference type="EC" id="2.7.11.1"/>
    </reaction>
</comment>
<dbReference type="Gene3D" id="1.10.510.10">
    <property type="entry name" value="Transferase(Phosphotransferase) domain 1"/>
    <property type="match status" value="1"/>
</dbReference>
<dbReference type="Gene3D" id="3.30.200.20">
    <property type="entry name" value="Phosphorylase Kinase, domain 1"/>
    <property type="match status" value="1"/>
</dbReference>
<evidence type="ECO:0000256" key="4">
    <source>
        <dbReference type="ARBA" id="ARBA00022679"/>
    </source>
</evidence>
<name>A0AA38YSV6_VITRO</name>
<feature type="signal peptide" evidence="19">
    <location>
        <begin position="1"/>
        <end position="24"/>
    </location>
</feature>
<dbReference type="InterPro" id="IPR008271">
    <property type="entry name" value="Ser/Thr_kinase_AS"/>
</dbReference>
<feature type="chain" id="PRO_5041320579" description="non-specific serine/threonine protein kinase" evidence="19">
    <location>
        <begin position="25"/>
        <end position="777"/>
    </location>
</feature>
<keyword evidence="11 18" id="KW-0472">Membrane</keyword>
<keyword evidence="12" id="KW-0675">Receptor</keyword>
<protein>
    <recommendedName>
        <fullName evidence="2">non-specific serine/threonine protein kinase</fullName>
        <ecNumber evidence="2">2.7.11.1</ecNumber>
    </recommendedName>
</protein>
<keyword evidence="7 16" id="KW-0547">Nucleotide-binding</keyword>
<comment type="subcellular location">
    <subcellularLocation>
        <location evidence="1">Membrane</location>
        <topology evidence="1">Single-pass type I membrane protein</topology>
    </subcellularLocation>
</comment>
<keyword evidence="22" id="KW-1185">Reference proteome</keyword>
<evidence type="ECO:0000256" key="15">
    <source>
        <dbReference type="ARBA" id="ARBA00048679"/>
    </source>
</evidence>
<dbReference type="EMBL" id="JARBHA010000018">
    <property type="protein sequence ID" value="KAJ9675994.1"/>
    <property type="molecule type" value="Genomic_DNA"/>
</dbReference>
<evidence type="ECO:0000256" key="8">
    <source>
        <dbReference type="ARBA" id="ARBA00022777"/>
    </source>
</evidence>
<dbReference type="Proteomes" id="UP001168098">
    <property type="component" value="Unassembled WGS sequence"/>
</dbReference>
<dbReference type="PROSITE" id="PS00107">
    <property type="entry name" value="PROTEIN_KINASE_ATP"/>
    <property type="match status" value="1"/>
</dbReference>
<dbReference type="PROSITE" id="PS51257">
    <property type="entry name" value="PROKAR_LIPOPROTEIN"/>
    <property type="match status" value="1"/>
</dbReference>
<evidence type="ECO:0000256" key="9">
    <source>
        <dbReference type="ARBA" id="ARBA00022840"/>
    </source>
</evidence>
<evidence type="ECO:0000256" key="18">
    <source>
        <dbReference type="SAM" id="Phobius"/>
    </source>
</evidence>
<dbReference type="PANTHER" id="PTHR46146:SF4">
    <property type="entry name" value="SERINE_THREONINE-PROTEIN KINASE-LIKE PROTEIN CCR4"/>
    <property type="match status" value="1"/>
</dbReference>
<evidence type="ECO:0000256" key="13">
    <source>
        <dbReference type="ARBA" id="ARBA00023180"/>
    </source>
</evidence>
<dbReference type="GO" id="GO:0004674">
    <property type="term" value="F:protein serine/threonine kinase activity"/>
    <property type="evidence" value="ECO:0007669"/>
    <property type="project" value="UniProtKB-KW"/>
</dbReference>
<evidence type="ECO:0000256" key="14">
    <source>
        <dbReference type="ARBA" id="ARBA00047899"/>
    </source>
</evidence>
<organism evidence="21 22">
    <name type="scientific">Vitis rotundifolia</name>
    <name type="common">Muscadine grape</name>
    <dbReference type="NCBI Taxonomy" id="103349"/>
    <lineage>
        <taxon>Eukaryota</taxon>
        <taxon>Viridiplantae</taxon>
        <taxon>Streptophyta</taxon>
        <taxon>Embryophyta</taxon>
        <taxon>Tracheophyta</taxon>
        <taxon>Spermatophyta</taxon>
        <taxon>Magnoliopsida</taxon>
        <taxon>eudicotyledons</taxon>
        <taxon>Gunneridae</taxon>
        <taxon>Pentapetalae</taxon>
        <taxon>rosids</taxon>
        <taxon>Vitales</taxon>
        <taxon>Vitaceae</taxon>
        <taxon>Viteae</taxon>
        <taxon>Vitis</taxon>
    </lineage>
</organism>
<dbReference type="GO" id="GO:0005524">
    <property type="term" value="F:ATP binding"/>
    <property type="evidence" value="ECO:0007669"/>
    <property type="project" value="UniProtKB-UniRule"/>
</dbReference>
<evidence type="ECO:0000256" key="10">
    <source>
        <dbReference type="ARBA" id="ARBA00022989"/>
    </source>
</evidence>
<sequence>MASPCKFLLLLTLSFLACLPLISSLSSVSISETSNQTLICALLESSRLNCTSFPTGIQIPSVNRSFSGIVAGDGFQCVLSFPSATIMLCYRFSANGTNMQSKRLYYNDSALTEVAAGNTHVCGLVNGTNILHCWQWRGFNSSVQSDFSGIAVGEGFVCGLSSIGRIKCIGTNSSSSSIILDRVPSGNFQKVAAGFHHACAIYRNQSLVCWGDTVGEEPQGEFVSLALGENRSCAMRRNGTVVCWGENGFSLPESLRETVFMTIEAKRSVFCGVDLYNLSLLCWGNEIFDSNSMVFPRVLPGSCTNSECLNGVVLGSGSMCGQGHICNAYQNLTVVEGPSQPPLEPPSPSPEVRNRSGWNDKMVAFLVVGCVGSASFLAVICFFLFRYCKGRGCSKVHDSGRLDEAGMPPEHGLSQRQTVQAQQAAPVLEKRLSQLVSLGNGGHLEEFSLQELRQATDDFSQEHRIGTGSFGCVYRATLEDGKEVAIKRAEVSTTSSNAVGTRRQEDKDTAFVSELDSLSRLNHRNLVRLLGYCEDYNEQIPAYERILVYEYMNNGTLHDHLHKLHSSPLMSWTNRLRVALDAARGIEYLHMYAVPQIIHRDIKSSNILLDASLTAKVSDFGLSLMGPEDEDSHLSLHAAGTVGYMDPEYYRLQQLTPKSDVYSFGVLLLELLSGHKAIHKNENGVPTNVVDFVVPYIVQDEIHRVLDPNVPPPTPYEIEAVTYIGYIAADCVTLEGRDRPSMTDIVHSLERALAACFTPPSPIPSPPVSRSTTGSLT</sequence>
<evidence type="ECO:0000256" key="12">
    <source>
        <dbReference type="ARBA" id="ARBA00023170"/>
    </source>
</evidence>
<dbReference type="InterPro" id="IPR001245">
    <property type="entry name" value="Ser-Thr/Tyr_kinase_cat_dom"/>
</dbReference>
<keyword evidence="3" id="KW-0723">Serine/threonine-protein kinase</keyword>
<dbReference type="EC" id="2.7.11.1" evidence="2"/>
<evidence type="ECO:0000256" key="11">
    <source>
        <dbReference type="ARBA" id="ARBA00023136"/>
    </source>
</evidence>
<keyword evidence="6 19" id="KW-0732">Signal</keyword>
<dbReference type="SUPFAM" id="SSF56112">
    <property type="entry name" value="Protein kinase-like (PK-like)"/>
    <property type="match status" value="1"/>
</dbReference>
<dbReference type="InterPro" id="IPR011009">
    <property type="entry name" value="Kinase-like_dom_sf"/>
</dbReference>
<dbReference type="Pfam" id="PF07714">
    <property type="entry name" value="PK_Tyr_Ser-Thr"/>
    <property type="match status" value="1"/>
</dbReference>
<proteinExistence type="predicted"/>
<evidence type="ECO:0000256" key="5">
    <source>
        <dbReference type="ARBA" id="ARBA00022692"/>
    </source>
</evidence>
<dbReference type="Pfam" id="PF13540">
    <property type="entry name" value="RCC1_2"/>
    <property type="match status" value="2"/>
</dbReference>
<dbReference type="AlphaFoldDB" id="A0AA38YSV6"/>
<evidence type="ECO:0000313" key="22">
    <source>
        <dbReference type="Proteomes" id="UP001168098"/>
    </source>
</evidence>
<dbReference type="SUPFAM" id="SSF50985">
    <property type="entry name" value="RCC1/BLIP-II"/>
    <property type="match status" value="1"/>
</dbReference>